<name>A0A6H1TST7_9CYAN</name>
<dbReference type="Pfam" id="PF20181">
    <property type="entry name" value="DUF6544"/>
    <property type="match status" value="1"/>
</dbReference>
<gene>
    <name evidence="1" type="ORF">HCG48_01985</name>
</gene>
<sequence length="281" mass="31608">MQSIAIATAISAGLFLALPLVLFWGFQIVPSPFPPPTQVSRDRGSLGVPDDLPEPIRRYLASCTSADLPQVESAMIWGRAKFKLGFAYSMLRFKSFYRQGEFCREMELTWFGLPLMRAVDSYIGGEGKLQVRGLMNLFQTGEEIAEGQVLALWAEEVAMLPPMAIAHPGVRWEAIDETHCSAYLPFGDREVRLQLAFDPKTAAIARIEALRYRQPGEDRIPWEITLSELRSFGPLRVPARAIVRWQDDDRPYWIGTLEGIAYNIDVSPQIPPGDRRVDLPS</sequence>
<keyword evidence="2" id="KW-1185">Reference proteome</keyword>
<reference evidence="1 2" key="1">
    <citation type="submission" date="2020-04" db="EMBL/GenBank/DDBJ databases">
        <authorList>
            <person name="Basu S."/>
            <person name="Maruthanayagam V."/>
            <person name="Chakraborty S."/>
            <person name="Pramanik A."/>
            <person name="Mukherjee J."/>
            <person name="Brink B."/>
        </authorList>
    </citation>
    <scope>NUCLEOTIDE SEQUENCE [LARGE SCALE GENOMIC DNA]</scope>
    <source>
        <strain evidence="1 2">AP17</strain>
    </source>
</reference>
<dbReference type="RefSeq" id="WP_168567662.1">
    <property type="nucleotide sequence ID" value="NZ_CP051167.1"/>
</dbReference>
<dbReference type="KEGG" id="oxy:HCG48_01985"/>
<organism evidence="1 2">
    <name type="scientific">Oxynema aestuarii AP17</name>
    <dbReference type="NCBI Taxonomy" id="2064643"/>
    <lineage>
        <taxon>Bacteria</taxon>
        <taxon>Bacillati</taxon>
        <taxon>Cyanobacteriota</taxon>
        <taxon>Cyanophyceae</taxon>
        <taxon>Oscillatoriophycideae</taxon>
        <taxon>Oscillatoriales</taxon>
        <taxon>Oscillatoriaceae</taxon>
        <taxon>Oxynema</taxon>
        <taxon>Oxynema aestuarii</taxon>
    </lineage>
</organism>
<accession>A0A6H1TST7</accession>
<proteinExistence type="predicted"/>
<dbReference type="AlphaFoldDB" id="A0A6H1TST7"/>
<evidence type="ECO:0000313" key="1">
    <source>
        <dbReference type="EMBL" id="QIZ69505.1"/>
    </source>
</evidence>
<evidence type="ECO:0000313" key="2">
    <source>
        <dbReference type="Proteomes" id="UP000500857"/>
    </source>
</evidence>
<protein>
    <submittedName>
        <fullName evidence="1">Uncharacterized protein</fullName>
    </submittedName>
</protein>
<dbReference type="EMBL" id="CP051167">
    <property type="protein sequence ID" value="QIZ69505.1"/>
    <property type="molecule type" value="Genomic_DNA"/>
</dbReference>
<dbReference type="InterPro" id="IPR046674">
    <property type="entry name" value="DUF6544"/>
</dbReference>
<dbReference type="Proteomes" id="UP000500857">
    <property type="component" value="Chromosome"/>
</dbReference>